<name>A0A8S1LIG3_9CILI</name>
<organism evidence="1 2">
    <name type="scientific">Paramecium sonneborni</name>
    <dbReference type="NCBI Taxonomy" id="65129"/>
    <lineage>
        <taxon>Eukaryota</taxon>
        <taxon>Sar</taxon>
        <taxon>Alveolata</taxon>
        <taxon>Ciliophora</taxon>
        <taxon>Intramacronucleata</taxon>
        <taxon>Oligohymenophorea</taxon>
        <taxon>Peniculida</taxon>
        <taxon>Parameciidae</taxon>
        <taxon>Paramecium</taxon>
    </lineage>
</organism>
<evidence type="ECO:0000313" key="2">
    <source>
        <dbReference type="Proteomes" id="UP000692954"/>
    </source>
</evidence>
<keyword evidence="2" id="KW-1185">Reference proteome</keyword>
<sequence>MLLRITSPFFKRRDHKESKKSIFKIYSRQIKRSIIQIFENGLIISYFRQTQSILTKRYNLFENPENLQKLTEKKSFIYIKKGQVNKIYCIRYLKENNLKDLNLDRINNAEQKLKEFYNFASAIDYYQILSVSYFLREIPGYFEVGQKIMQEIQKRNQNFNPRYFLC</sequence>
<evidence type="ECO:0000313" key="1">
    <source>
        <dbReference type="EMBL" id="CAD8064576.1"/>
    </source>
</evidence>
<accession>A0A8S1LIG3</accession>
<protein>
    <submittedName>
        <fullName evidence="1">Uncharacterized protein</fullName>
    </submittedName>
</protein>
<dbReference type="Proteomes" id="UP000692954">
    <property type="component" value="Unassembled WGS sequence"/>
</dbReference>
<gene>
    <name evidence="1" type="ORF">PSON_ATCC_30995.1.T0190185</name>
</gene>
<dbReference type="AlphaFoldDB" id="A0A8S1LIG3"/>
<dbReference type="OrthoDB" id="421327at2759"/>
<proteinExistence type="predicted"/>
<dbReference type="EMBL" id="CAJJDN010000019">
    <property type="protein sequence ID" value="CAD8064576.1"/>
    <property type="molecule type" value="Genomic_DNA"/>
</dbReference>
<comment type="caution">
    <text evidence="1">The sequence shown here is derived from an EMBL/GenBank/DDBJ whole genome shotgun (WGS) entry which is preliminary data.</text>
</comment>
<reference evidence="1" key="1">
    <citation type="submission" date="2021-01" db="EMBL/GenBank/DDBJ databases">
        <authorList>
            <consortium name="Genoscope - CEA"/>
            <person name="William W."/>
        </authorList>
    </citation>
    <scope>NUCLEOTIDE SEQUENCE</scope>
</reference>